<comment type="function">
    <text evidence="5">Catalyzes the reversible transfer of the terminal phosphate group between ATP and AMP. Plays an important role in cellular energy homeostasis and in adenine nucleotide metabolism.</text>
</comment>
<evidence type="ECO:0000313" key="9">
    <source>
        <dbReference type="Proteomes" id="UP000245283"/>
    </source>
</evidence>
<reference evidence="9" key="1">
    <citation type="submission" date="2018-05" db="EMBL/GenBank/DDBJ databases">
        <authorList>
            <person name="Li Y."/>
        </authorList>
    </citation>
    <scope>NUCLEOTIDE SEQUENCE [LARGE SCALE GENOMIC DNA]</scope>
    <source>
        <strain evidence="9">sk1b4</strain>
    </source>
</reference>
<feature type="binding site" evidence="5">
    <location>
        <position position="133"/>
    </location>
    <ligand>
        <name>AMP</name>
        <dbReference type="ChEBI" id="CHEBI:456215"/>
    </ligand>
</feature>
<evidence type="ECO:0000256" key="1">
    <source>
        <dbReference type="ARBA" id="ARBA00022679"/>
    </source>
</evidence>
<dbReference type="UniPathway" id="UPA00588">
    <property type="reaction ID" value="UER00649"/>
</dbReference>
<comment type="similarity">
    <text evidence="5 6">Belongs to the adenylate kinase family.</text>
</comment>
<feature type="binding site" evidence="5">
    <location>
        <position position="127"/>
    </location>
    <ligand>
        <name>ATP</name>
        <dbReference type="ChEBI" id="CHEBI:30616"/>
    </ligand>
</feature>
<comment type="caution">
    <text evidence="8">The sequence shown here is derived from an EMBL/GenBank/DDBJ whole genome shotgun (WGS) entry which is preliminary data.</text>
</comment>
<dbReference type="NCBIfam" id="NF011104">
    <property type="entry name" value="PRK14531.1"/>
    <property type="match status" value="1"/>
</dbReference>
<feature type="binding site" evidence="5">
    <location>
        <position position="94"/>
    </location>
    <ligand>
        <name>AMP</name>
        <dbReference type="ChEBI" id="CHEBI:456215"/>
    </ligand>
</feature>
<dbReference type="SUPFAM" id="SSF52540">
    <property type="entry name" value="P-loop containing nucleoside triphosphate hydrolases"/>
    <property type="match status" value="1"/>
</dbReference>
<keyword evidence="1 5" id="KW-0808">Transferase</keyword>
<feature type="binding site" evidence="5">
    <location>
        <position position="38"/>
    </location>
    <ligand>
        <name>AMP</name>
        <dbReference type="ChEBI" id="CHEBI:456215"/>
    </ligand>
</feature>
<dbReference type="EC" id="2.7.4.3" evidence="5 7"/>
<keyword evidence="2 5" id="KW-0545">Nucleotide biosynthesis</keyword>
<dbReference type="CDD" id="cd01428">
    <property type="entry name" value="ADK"/>
    <property type="match status" value="1"/>
</dbReference>
<keyword evidence="4 5" id="KW-0418">Kinase</keyword>
<dbReference type="InterPro" id="IPR033690">
    <property type="entry name" value="Adenylat_kinase_CS"/>
</dbReference>
<comment type="subunit">
    <text evidence="5 7">Monomer.</text>
</comment>
<feature type="binding site" evidence="5">
    <location>
        <position position="144"/>
    </location>
    <ligand>
        <name>AMP</name>
        <dbReference type="ChEBI" id="CHEBI:456215"/>
    </ligand>
</feature>
<dbReference type="PRINTS" id="PR00094">
    <property type="entry name" value="ADENYLTKNASE"/>
</dbReference>
<dbReference type="GO" id="GO:0044209">
    <property type="term" value="P:AMP salvage"/>
    <property type="evidence" value="ECO:0007669"/>
    <property type="project" value="UniProtKB-UniRule"/>
</dbReference>
<keyword evidence="3 5" id="KW-0547">Nucleotide-binding</keyword>
<protein>
    <recommendedName>
        <fullName evidence="5 7">Adenylate kinase</fullName>
        <shortName evidence="5">AK</shortName>
        <ecNumber evidence="5 7">2.7.4.3</ecNumber>
    </recommendedName>
    <alternativeName>
        <fullName evidence="5">ATP-AMP transphosphorylase</fullName>
    </alternativeName>
    <alternativeName>
        <fullName evidence="5">ATP:AMP phosphotransferase</fullName>
    </alternativeName>
    <alternativeName>
        <fullName evidence="5">Adenylate monophosphate kinase</fullName>
    </alternativeName>
</protein>
<evidence type="ECO:0000256" key="2">
    <source>
        <dbReference type="ARBA" id="ARBA00022727"/>
    </source>
</evidence>
<keyword evidence="5" id="KW-0963">Cytoplasm</keyword>
<proteinExistence type="inferred from homology"/>
<dbReference type="PROSITE" id="PS00113">
    <property type="entry name" value="ADENYLATE_KINASE"/>
    <property type="match status" value="1"/>
</dbReference>
<comment type="subcellular location">
    <subcellularLocation>
        <location evidence="5 7">Cytoplasm</location>
    </subcellularLocation>
</comment>
<feature type="binding site" evidence="5">
    <location>
        <begin position="59"/>
        <end position="61"/>
    </location>
    <ligand>
        <name>AMP</name>
        <dbReference type="ChEBI" id="CHEBI:456215"/>
    </ligand>
</feature>
<comment type="catalytic activity">
    <reaction evidence="5 7">
        <text>AMP + ATP = 2 ADP</text>
        <dbReference type="Rhea" id="RHEA:12973"/>
        <dbReference type="ChEBI" id="CHEBI:30616"/>
        <dbReference type="ChEBI" id="CHEBI:456215"/>
        <dbReference type="ChEBI" id="CHEBI:456216"/>
        <dbReference type="EC" id="2.7.4.3"/>
    </reaction>
</comment>
<evidence type="ECO:0000256" key="3">
    <source>
        <dbReference type="ARBA" id="ARBA00022741"/>
    </source>
</evidence>
<dbReference type="InterPro" id="IPR027417">
    <property type="entry name" value="P-loop_NTPase"/>
</dbReference>
<dbReference type="HAMAP" id="MF_00235">
    <property type="entry name" value="Adenylate_kinase_Adk"/>
    <property type="match status" value="1"/>
</dbReference>
<keyword evidence="9" id="KW-1185">Reference proteome</keyword>
<evidence type="ECO:0000256" key="7">
    <source>
        <dbReference type="RuleBase" id="RU003331"/>
    </source>
</evidence>
<dbReference type="Proteomes" id="UP000245283">
    <property type="component" value="Unassembled WGS sequence"/>
</dbReference>
<dbReference type="PANTHER" id="PTHR23359">
    <property type="entry name" value="NUCLEOTIDE KINASE"/>
    <property type="match status" value="1"/>
</dbReference>
<feature type="binding site" evidence="5">
    <location>
        <begin position="12"/>
        <end position="17"/>
    </location>
    <ligand>
        <name>ATP</name>
        <dbReference type="ChEBI" id="CHEBI:30616"/>
    </ligand>
</feature>
<comment type="caution">
    <text evidence="5">Lacks conserved residue(s) required for the propagation of feature annotation.</text>
</comment>
<dbReference type="NCBIfam" id="NF011100">
    <property type="entry name" value="PRK14527.1"/>
    <property type="match status" value="1"/>
</dbReference>
<dbReference type="GO" id="GO:0004017">
    <property type="term" value="F:AMP kinase activity"/>
    <property type="evidence" value="ECO:0007669"/>
    <property type="project" value="UniProtKB-UniRule"/>
</dbReference>
<dbReference type="GO" id="GO:0005737">
    <property type="term" value="C:cytoplasm"/>
    <property type="evidence" value="ECO:0007669"/>
    <property type="project" value="UniProtKB-SubCell"/>
</dbReference>
<evidence type="ECO:0000256" key="6">
    <source>
        <dbReference type="RuleBase" id="RU003330"/>
    </source>
</evidence>
<gene>
    <name evidence="5" type="primary">adk</name>
    <name evidence="8" type="ORF">DD236_03580</name>
</gene>
<accession>A0A2V1K9L2</accession>
<feature type="binding site" evidence="5">
    <location>
        <position position="172"/>
    </location>
    <ligand>
        <name>ATP</name>
        <dbReference type="ChEBI" id="CHEBI:30616"/>
    </ligand>
</feature>
<evidence type="ECO:0000313" key="8">
    <source>
        <dbReference type="EMBL" id="PWF27472.1"/>
    </source>
</evidence>
<feature type="region of interest" description="NMP" evidence="5">
    <location>
        <begin position="32"/>
        <end position="61"/>
    </location>
</feature>
<dbReference type="NCBIfam" id="NF011105">
    <property type="entry name" value="PRK14532.1"/>
    <property type="match status" value="1"/>
</dbReference>
<dbReference type="EMBL" id="QETB01000001">
    <property type="protein sequence ID" value="PWF27472.1"/>
    <property type="molecule type" value="Genomic_DNA"/>
</dbReference>
<evidence type="ECO:0000256" key="5">
    <source>
        <dbReference type="HAMAP-Rule" id="MF_00235"/>
    </source>
</evidence>
<name>A0A2V1K9L2_9ACTO</name>
<dbReference type="InterPro" id="IPR000850">
    <property type="entry name" value="Adenylat/UMP-CMP_kin"/>
</dbReference>
<dbReference type="Gene3D" id="3.40.50.300">
    <property type="entry name" value="P-loop containing nucleotide triphosphate hydrolases"/>
    <property type="match status" value="1"/>
</dbReference>
<dbReference type="AlphaFoldDB" id="A0A2V1K9L2"/>
<dbReference type="Pfam" id="PF00406">
    <property type="entry name" value="ADK"/>
    <property type="match status" value="1"/>
</dbReference>
<dbReference type="OrthoDB" id="9805030at2"/>
<sequence>MSVRLILVGPPGAGKGTQAELLCEALGIPAISTGEIFRRHAKAHDELGQLAESYTSRGELVPDEVTNKMVAARLAEQDAADGFLLDGYPRNLSQVAALDSMLGESSIDAVLSLVADDDEVVQRLLGRAAEQGRVDDTEDVIRHRIELYHAQTEPLISVYRERGILVEVDGMGGIEEVAQNLVSELKAFLTK</sequence>
<dbReference type="RefSeq" id="WP_109092973.1">
    <property type="nucleotide sequence ID" value="NZ_CAMELQ010000006.1"/>
</dbReference>
<feature type="binding site" evidence="5">
    <location>
        <begin position="87"/>
        <end position="90"/>
    </location>
    <ligand>
        <name>AMP</name>
        <dbReference type="ChEBI" id="CHEBI:456215"/>
    </ligand>
</feature>
<organism evidence="8 9">
    <name type="scientific">Ancrocorticia populi</name>
    <dbReference type="NCBI Taxonomy" id="2175228"/>
    <lineage>
        <taxon>Bacteria</taxon>
        <taxon>Bacillati</taxon>
        <taxon>Actinomycetota</taxon>
        <taxon>Actinomycetes</taxon>
        <taxon>Actinomycetales</taxon>
        <taxon>Actinomycetaceae</taxon>
        <taxon>Ancrocorticia</taxon>
    </lineage>
</organism>
<keyword evidence="5 7" id="KW-0067">ATP-binding</keyword>
<comment type="domain">
    <text evidence="5">Consists of three domains, a large central CORE domain and two small peripheral domains, NMPbind and LID, which undergo movements during catalysis. The LID domain closes over the site of phosphoryl transfer upon ATP binding. Assembling and dissambling the active center during each catalytic cycle provides an effective means to prevent ATP hydrolysis.</text>
</comment>
<evidence type="ECO:0000256" key="4">
    <source>
        <dbReference type="ARBA" id="ARBA00022777"/>
    </source>
</evidence>
<comment type="pathway">
    <text evidence="5">Purine metabolism; AMP biosynthesis via salvage pathway; AMP from ADP: step 1/1.</text>
</comment>
<dbReference type="NCBIfam" id="NF001381">
    <property type="entry name" value="PRK00279.1-3"/>
    <property type="match status" value="1"/>
</dbReference>
<dbReference type="GO" id="GO:0005524">
    <property type="term" value="F:ATP binding"/>
    <property type="evidence" value="ECO:0007669"/>
    <property type="project" value="UniProtKB-UniRule"/>
</dbReference>
<feature type="binding site" evidence="5">
    <location>
        <position position="33"/>
    </location>
    <ligand>
        <name>AMP</name>
        <dbReference type="ChEBI" id="CHEBI:456215"/>
    </ligand>
</feature>